<proteinExistence type="predicted"/>
<name>D4J954_9FIRM</name>
<dbReference type="PATRIC" id="fig|717962.3.peg.2091"/>
<dbReference type="EMBL" id="FP929038">
    <property type="protein sequence ID" value="CBK80875.1"/>
    <property type="molecule type" value="Genomic_DNA"/>
</dbReference>
<dbReference type="STRING" id="717962.CC1_21760"/>
<dbReference type="HOGENOM" id="CLU_1719217_0_0_9"/>
<dbReference type="AlphaFoldDB" id="D4J954"/>
<organism evidence="1 2">
    <name type="scientific">Coprococcus catus GD/7</name>
    <dbReference type="NCBI Taxonomy" id="717962"/>
    <lineage>
        <taxon>Bacteria</taxon>
        <taxon>Bacillati</taxon>
        <taxon>Bacillota</taxon>
        <taxon>Clostridia</taxon>
        <taxon>Lachnospirales</taxon>
        <taxon>Lachnospiraceae</taxon>
        <taxon>Coprococcus</taxon>
    </lineage>
</organism>
<dbReference type="Proteomes" id="UP000008798">
    <property type="component" value="Chromosome"/>
</dbReference>
<evidence type="ECO:0000313" key="1">
    <source>
        <dbReference type="EMBL" id="CBK80875.1"/>
    </source>
</evidence>
<reference evidence="1 2" key="2">
    <citation type="submission" date="2010-03" db="EMBL/GenBank/DDBJ databases">
        <authorList>
            <person name="Pajon A."/>
        </authorList>
    </citation>
    <scope>NUCLEOTIDE SEQUENCE [LARGE SCALE GENOMIC DNA]</scope>
    <source>
        <strain evidence="1 2">GD/7</strain>
    </source>
</reference>
<evidence type="ECO:0000313" key="2">
    <source>
        <dbReference type="Proteomes" id="UP000008798"/>
    </source>
</evidence>
<protein>
    <submittedName>
        <fullName evidence="1">Uncharacterized protein</fullName>
    </submittedName>
</protein>
<gene>
    <name evidence="1" type="ORF">CC1_21760</name>
</gene>
<dbReference type="KEGG" id="cct:CC1_21760"/>
<sequence>MGSFSWLRADRLTKRKNIAKGDSYKILIPKEFGGGYIKDVYHDYGMVFLGEGEEEADLFGILAYWNKCKGMTYDSETYPSTMADILEYGRTYLQSNRCAGIEIGTYKEDIDKLKYPLKLVSASYEGTYEECDGISYTDPDQGFYKTYWQPKD</sequence>
<dbReference type="RefSeq" id="WP_015514443.1">
    <property type="nucleotide sequence ID" value="NC_021009.1"/>
</dbReference>
<accession>D4J954</accession>
<reference evidence="1 2" key="1">
    <citation type="submission" date="2010-03" db="EMBL/GenBank/DDBJ databases">
        <title>The genome sequence of Coprococcus catus GD/7.</title>
        <authorList>
            <consortium name="metaHIT consortium -- http://www.metahit.eu/"/>
            <person name="Pajon A."/>
            <person name="Turner K."/>
            <person name="Parkhill J."/>
            <person name="Duncan S."/>
            <person name="Flint H."/>
        </authorList>
    </citation>
    <scope>NUCLEOTIDE SEQUENCE [LARGE SCALE GENOMIC DNA]</scope>
    <source>
        <strain evidence="1 2">GD/7</strain>
    </source>
</reference>